<gene>
    <name evidence="4" type="primary">LOC101493936</name>
</gene>
<dbReference type="Gene3D" id="4.10.60.10">
    <property type="entry name" value="Zinc finger, CCHC-type"/>
    <property type="match status" value="3"/>
</dbReference>
<dbReference type="InterPro" id="IPR001878">
    <property type="entry name" value="Znf_CCHC"/>
</dbReference>
<dbReference type="GO" id="GO:0003676">
    <property type="term" value="F:nucleic acid binding"/>
    <property type="evidence" value="ECO:0007669"/>
    <property type="project" value="InterPro"/>
</dbReference>
<evidence type="ECO:0000256" key="1">
    <source>
        <dbReference type="PROSITE-ProRule" id="PRU00047"/>
    </source>
</evidence>
<evidence type="ECO:0000313" key="3">
    <source>
        <dbReference type="Proteomes" id="UP000087171"/>
    </source>
</evidence>
<dbReference type="PROSITE" id="PS50158">
    <property type="entry name" value="ZF_CCHC"/>
    <property type="match status" value="1"/>
</dbReference>
<dbReference type="PANTHER" id="PTHR23002">
    <property type="entry name" value="ZINC FINGER CCHC DOMAIN CONTAINING PROTEIN"/>
    <property type="match status" value="1"/>
</dbReference>
<name>A0A1S2Z483_CICAR</name>
<keyword evidence="1" id="KW-0862">Zinc</keyword>
<dbReference type="InterPro" id="IPR051714">
    <property type="entry name" value="Znf_CCHC_NABP"/>
</dbReference>
<dbReference type="GeneID" id="101493936"/>
<accession>A0A1S2Z483</accession>
<dbReference type="KEGG" id="cam:101493936"/>
<feature type="domain" description="CCHC-type" evidence="2">
    <location>
        <begin position="277"/>
        <end position="292"/>
    </location>
</feature>
<dbReference type="STRING" id="3827.A0A1S2Z483"/>
<dbReference type="PaxDb" id="3827-XP_004514777.1"/>
<evidence type="ECO:0000259" key="2">
    <source>
        <dbReference type="PROSITE" id="PS50158"/>
    </source>
</evidence>
<protein>
    <submittedName>
        <fullName evidence="4">Uncharacterized protein LOC101493936 isoform X1</fullName>
    </submittedName>
</protein>
<proteinExistence type="predicted"/>
<dbReference type="SMART" id="SM00343">
    <property type="entry name" value="ZnF_C2HC"/>
    <property type="match status" value="6"/>
</dbReference>
<keyword evidence="3" id="KW-1185">Reference proteome</keyword>
<evidence type="ECO:0000313" key="4">
    <source>
        <dbReference type="RefSeq" id="XP_004514777.1"/>
    </source>
</evidence>
<dbReference type="GO" id="GO:0008270">
    <property type="term" value="F:zinc ion binding"/>
    <property type="evidence" value="ECO:0007669"/>
    <property type="project" value="UniProtKB-KW"/>
</dbReference>
<sequence>MSSYHMFHTSFHFLTFPCTKPPPPPLNIHLFLSLRSNTKTTFLSSSLNDDSFSNPKSNQFGYGSSEDLFGLEVEFKPRKANSHLREPRSWFGPNGQYIRELPCPSCRGRGYTPCTECGIERSRSDCPKCNGKGLLTCNQCSGDCVIWEESIDERPWERARSISPLKVKEDDEVDKLEIKLDAKKKSKRVYQSPSPEVGLKISRSLKSLNAKTGLFSKRMKIIHQDPMLRTQRVAAIKKAKRTVSARKHASKTMKAYFSDPINRQKRSVAMKGVKFYCHNCGREGHRRNYCPELNGLIDRRFTCKLCGEKGHNRKTCIKSKISQSDESFKRHRRCRICRRYGHNRQTCPQVVSNPIKATRREGHRRNYFPKLKDGLVDRRFTCKLCGGKGHIKKTCIKLRISHIDGRVIKHRRCRVCRQYGHNRQTCPQVVSNQRMATASRKVYHCRLCRKEGHNSRRCPRRIVGTEQSQE</sequence>
<dbReference type="OrthoDB" id="8026949at2759"/>
<organism evidence="3 4">
    <name type="scientific">Cicer arietinum</name>
    <name type="common">Chickpea</name>
    <name type="synonym">Garbanzo</name>
    <dbReference type="NCBI Taxonomy" id="3827"/>
    <lineage>
        <taxon>Eukaryota</taxon>
        <taxon>Viridiplantae</taxon>
        <taxon>Streptophyta</taxon>
        <taxon>Embryophyta</taxon>
        <taxon>Tracheophyta</taxon>
        <taxon>Spermatophyta</taxon>
        <taxon>Magnoliopsida</taxon>
        <taxon>eudicotyledons</taxon>
        <taxon>Gunneridae</taxon>
        <taxon>Pentapetalae</taxon>
        <taxon>rosids</taxon>
        <taxon>fabids</taxon>
        <taxon>Fabales</taxon>
        <taxon>Fabaceae</taxon>
        <taxon>Papilionoideae</taxon>
        <taxon>50 kb inversion clade</taxon>
        <taxon>NPAAA clade</taxon>
        <taxon>Hologalegina</taxon>
        <taxon>IRL clade</taxon>
        <taxon>Cicereae</taxon>
        <taxon>Cicer</taxon>
    </lineage>
</organism>
<dbReference type="SUPFAM" id="SSF57756">
    <property type="entry name" value="Retrovirus zinc finger-like domains"/>
    <property type="match status" value="2"/>
</dbReference>
<dbReference type="Proteomes" id="UP000087171">
    <property type="component" value="Unplaced"/>
</dbReference>
<keyword evidence="1" id="KW-0863">Zinc-finger</keyword>
<dbReference type="InterPro" id="IPR036875">
    <property type="entry name" value="Znf_CCHC_sf"/>
</dbReference>
<keyword evidence="1" id="KW-0479">Metal-binding</keyword>
<dbReference type="AlphaFoldDB" id="A0A1S2Z483"/>
<reference evidence="4" key="1">
    <citation type="submission" date="2025-08" db="UniProtKB">
        <authorList>
            <consortium name="RefSeq"/>
        </authorList>
    </citation>
    <scope>IDENTIFICATION</scope>
    <source>
        <tissue evidence="4">Etiolated seedlings</tissue>
    </source>
</reference>
<dbReference type="RefSeq" id="XP_004514777.1">
    <property type="nucleotide sequence ID" value="XM_004514720.3"/>
</dbReference>
<dbReference type="eggNOG" id="ENOG502QTY0">
    <property type="taxonomic scope" value="Eukaryota"/>
</dbReference>